<feature type="domain" description="Response regulatory" evidence="8">
    <location>
        <begin position="3"/>
        <end position="120"/>
    </location>
</feature>
<gene>
    <name evidence="10" type="ORF">SAMN05446037_10374</name>
</gene>
<organism evidence="10 11">
    <name type="scientific">Anaerovirgula multivorans</name>
    <dbReference type="NCBI Taxonomy" id="312168"/>
    <lineage>
        <taxon>Bacteria</taxon>
        <taxon>Bacillati</taxon>
        <taxon>Bacillota</taxon>
        <taxon>Clostridia</taxon>
        <taxon>Peptostreptococcales</taxon>
        <taxon>Natronincolaceae</taxon>
        <taxon>Anaerovirgula</taxon>
    </lineage>
</organism>
<dbReference type="Gene3D" id="2.40.50.1020">
    <property type="entry name" value="LytTr DNA-binding domain"/>
    <property type="match status" value="1"/>
</dbReference>
<dbReference type="SMART" id="SM00850">
    <property type="entry name" value="LytTR"/>
    <property type="match status" value="1"/>
</dbReference>
<sequence>MLNILVVEDNQVERNNLVRMLRRLKTGIKIFEAATGEQAIKILRQEMIGLFFLDIELPDISGLKIAATIRSMPQYELTYIVFITTHVYYQLEAFKKYHCYDFIEKPYKKEDVAKISERLIKGITKEWDKEQVVRFQIRNCILKIFLKDILFIESQGRNCVIHTKNNQYIIPNISMQKLLERIGASNFMRTHKSYIVNLKNIHLIEKHEKNSWIVHFENYSLVAYISDKYKKDFFNKSCD</sequence>
<dbReference type="Gene3D" id="3.40.50.2300">
    <property type="match status" value="1"/>
</dbReference>
<evidence type="ECO:0000256" key="4">
    <source>
        <dbReference type="ARBA" id="ARBA00023159"/>
    </source>
</evidence>
<evidence type="ECO:0000256" key="7">
    <source>
        <dbReference type="PROSITE-ProRule" id="PRU00169"/>
    </source>
</evidence>
<accession>A0A239JLG6</accession>
<comment type="function">
    <text evidence="6">Required for high-level post-exponential phase expression of a series of secreted proteins.</text>
</comment>
<evidence type="ECO:0000313" key="10">
    <source>
        <dbReference type="EMBL" id="SNT06876.1"/>
    </source>
</evidence>
<evidence type="ECO:0000256" key="6">
    <source>
        <dbReference type="ARBA" id="ARBA00037164"/>
    </source>
</evidence>
<feature type="domain" description="HTH LytTR-type" evidence="9">
    <location>
        <begin position="141"/>
        <end position="221"/>
    </location>
</feature>
<evidence type="ECO:0000256" key="5">
    <source>
        <dbReference type="ARBA" id="ARBA00024867"/>
    </source>
</evidence>
<evidence type="ECO:0000256" key="1">
    <source>
        <dbReference type="ARBA" id="ARBA00018672"/>
    </source>
</evidence>
<protein>
    <recommendedName>
        <fullName evidence="1">Stage 0 sporulation protein A homolog</fullName>
    </recommendedName>
</protein>
<dbReference type="InterPro" id="IPR001789">
    <property type="entry name" value="Sig_transdc_resp-reg_receiver"/>
</dbReference>
<comment type="function">
    <text evidence="5">May play the central regulatory role in sporulation. It may be an element of the effector pathway responsible for the activation of sporulation genes in response to nutritional stress. Spo0A may act in concert with spo0H (a sigma factor) to control the expression of some genes that are critical to the sporulation process.</text>
</comment>
<dbReference type="OrthoDB" id="9809318at2"/>
<dbReference type="PANTHER" id="PTHR37299">
    <property type="entry name" value="TRANSCRIPTIONAL REGULATOR-RELATED"/>
    <property type="match status" value="1"/>
</dbReference>
<name>A0A239JLG6_9FIRM</name>
<dbReference type="Proteomes" id="UP000198304">
    <property type="component" value="Unassembled WGS sequence"/>
</dbReference>
<dbReference type="GO" id="GO:0000156">
    <property type="term" value="F:phosphorelay response regulator activity"/>
    <property type="evidence" value="ECO:0007669"/>
    <property type="project" value="InterPro"/>
</dbReference>
<dbReference type="InterPro" id="IPR007492">
    <property type="entry name" value="LytTR_DNA-bd_dom"/>
</dbReference>
<dbReference type="AlphaFoldDB" id="A0A239JLG6"/>
<reference evidence="11" key="1">
    <citation type="submission" date="2017-06" db="EMBL/GenBank/DDBJ databases">
        <authorList>
            <person name="Varghese N."/>
            <person name="Submissions S."/>
        </authorList>
    </citation>
    <scope>NUCLEOTIDE SEQUENCE [LARGE SCALE GENOMIC DNA]</scope>
    <source>
        <strain evidence="11">SCA</strain>
    </source>
</reference>
<dbReference type="Pfam" id="PF04397">
    <property type="entry name" value="LytTR"/>
    <property type="match status" value="1"/>
</dbReference>
<dbReference type="SUPFAM" id="SSF52172">
    <property type="entry name" value="CheY-like"/>
    <property type="match status" value="1"/>
</dbReference>
<dbReference type="Pfam" id="PF00072">
    <property type="entry name" value="Response_reg"/>
    <property type="match status" value="1"/>
</dbReference>
<dbReference type="EMBL" id="FZOJ01000037">
    <property type="protein sequence ID" value="SNT06876.1"/>
    <property type="molecule type" value="Genomic_DNA"/>
</dbReference>
<keyword evidence="4" id="KW-0010">Activator</keyword>
<evidence type="ECO:0000313" key="11">
    <source>
        <dbReference type="Proteomes" id="UP000198304"/>
    </source>
</evidence>
<dbReference type="PROSITE" id="PS50110">
    <property type="entry name" value="RESPONSE_REGULATORY"/>
    <property type="match status" value="1"/>
</dbReference>
<dbReference type="InterPro" id="IPR011006">
    <property type="entry name" value="CheY-like_superfamily"/>
</dbReference>
<keyword evidence="7" id="KW-0597">Phosphoprotein</keyword>
<dbReference type="PROSITE" id="PS50930">
    <property type="entry name" value="HTH_LYTTR"/>
    <property type="match status" value="1"/>
</dbReference>
<evidence type="ECO:0000259" key="9">
    <source>
        <dbReference type="PROSITE" id="PS50930"/>
    </source>
</evidence>
<evidence type="ECO:0000259" key="8">
    <source>
        <dbReference type="PROSITE" id="PS50110"/>
    </source>
</evidence>
<dbReference type="PANTHER" id="PTHR37299:SF3">
    <property type="entry name" value="STAGE 0 SPORULATION PROTEIN A HOMOLOG"/>
    <property type="match status" value="1"/>
</dbReference>
<evidence type="ECO:0000256" key="3">
    <source>
        <dbReference type="ARBA" id="ARBA00023012"/>
    </source>
</evidence>
<feature type="modified residue" description="4-aspartylphosphate" evidence="7">
    <location>
        <position position="54"/>
    </location>
</feature>
<dbReference type="GO" id="GO:0003677">
    <property type="term" value="F:DNA binding"/>
    <property type="evidence" value="ECO:0007669"/>
    <property type="project" value="InterPro"/>
</dbReference>
<proteinExistence type="predicted"/>
<keyword evidence="3" id="KW-0902">Two-component regulatory system</keyword>
<dbReference type="SMART" id="SM00448">
    <property type="entry name" value="REC"/>
    <property type="match status" value="1"/>
</dbReference>
<keyword evidence="11" id="KW-1185">Reference proteome</keyword>
<dbReference type="InterPro" id="IPR046947">
    <property type="entry name" value="LytR-like"/>
</dbReference>
<keyword evidence="2" id="KW-0963">Cytoplasm</keyword>
<dbReference type="RefSeq" id="WP_089285047.1">
    <property type="nucleotide sequence ID" value="NZ_FZOJ01000037.1"/>
</dbReference>
<evidence type="ECO:0000256" key="2">
    <source>
        <dbReference type="ARBA" id="ARBA00022490"/>
    </source>
</evidence>